<reference evidence="1" key="1">
    <citation type="journal article" date="2014" name="Nat. Genet.">
        <title>The genome of the stress-tolerant wild tomato species Solanum pennellii.</title>
        <authorList>
            <person name="Bolger A."/>
            <person name="Scossa F."/>
            <person name="Bolger M.E."/>
            <person name="Lanz C."/>
            <person name="Maumus F."/>
            <person name="Tohge T."/>
            <person name="Quesneville H."/>
            <person name="Alseekh S."/>
            <person name="Sorensen I."/>
            <person name="Lichtenstein G."/>
            <person name="Fich E.A."/>
            <person name="Conte M."/>
            <person name="Keller H."/>
            <person name="Schneeberger K."/>
            <person name="Schwacke R."/>
            <person name="Ofner I."/>
            <person name="Vrebalov J."/>
            <person name="Xu Y."/>
            <person name="Osorio S."/>
            <person name="Aflitos S.A."/>
            <person name="Schijlen E."/>
            <person name="Jimenez-Gomez J.M."/>
            <person name="Ryngajllo M."/>
            <person name="Kimura S."/>
            <person name="Kumar R."/>
            <person name="Koenig D."/>
            <person name="Headland L.R."/>
            <person name="Maloof J.N."/>
            <person name="Sinha N."/>
            <person name="van Ham R.C."/>
            <person name="Lankhorst R.K."/>
            <person name="Mao L."/>
            <person name="Vogel A."/>
            <person name="Arsova B."/>
            <person name="Panstruga R."/>
            <person name="Fei Z."/>
            <person name="Rose J.K."/>
            <person name="Zamir D."/>
            <person name="Carrari F."/>
            <person name="Giovannoni J.J."/>
            <person name="Weigel D."/>
            <person name="Usadel B."/>
            <person name="Fernie A.R."/>
        </authorList>
    </citation>
    <scope>NUCLEOTIDE SEQUENCE [LARGE SCALE GENOMIC DNA]</scope>
    <source>
        <strain evidence="1">cv. LA0716</strain>
    </source>
</reference>
<dbReference type="GeneID" id="107027476"/>
<accession>A0ABM1HE05</accession>
<proteinExistence type="predicted"/>
<dbReference type="RefSeq" id="XP_015084123.1">
    <property type="nucleotide sequence ID" value="XM_015228637.1"/>
</dbReference>
<evidence type="ECO:0000313" key="2">
    <source>
        <dbReference type="RefSeq" id="XP_015084123.1"/>
    </source>
</evidence>
<protein>
    <submittedName>
        <fullName evidence="2">Uncharacterized protein LOC107027476</fullName>
    </submittedName>
</protein>
<dbReference type="Proteomes" id="UP000694930">
    <property type="component" value="Chromosome 8"/>
</dbReference>
<reference evidence="2" key="2">
    <citation type="submission" date="2025-08" db="UniProtKB">
        <authorList>
            <consortium name="RefSeq"/>
        </authorList>
    </citation>
    <scope>IDENTIFICATION</scope>
</reference>
<gene>
    <name evidence="2" type="primary">LOC107027476</name>
</gene>
<sequence length="245" mass="26638">MRGFLPGGNVPQVNQVPQGVQDDQVPIVDGNNKVSIIPPEMDNGEIREALLTLARAMTTQVNRDIGPRVNAMESTMTSRLRDFVRMNPPTFFGSTVVEDPQAFLDESLNLGGELEMLIGEELMSKFNISLRIGIQNQDGFSAPKVNHERGSGSQVVRPTCATCGKKHCGKSLAGTSGCFGCWKDDHQVRDCPTISARGRKAKKVPANVSDSGAPRRNHFYALRAKGAKSDDDVMSVSYSFLSLVI</sequence>
<name>A0ABM1HE05_SOLPN</name>
<evidence type="ECO:0000313" key="1">
    <source>
        <dbReference type="Proteomes" id="UP000694930"/>
    </source>
</evidence>
<organism evidence="1 2">
    <name type="scientific">Solanum pennellii</name>
    <name type="common">Tomato</name>
    <name type="synonym">Lycopersicon pennellii</name>
    <dbReference type="NCBI Taxonomy" id="28526"/>
    <lineage>
        <taxon>Eukaryota</taxon>
        <taxon>Viridiplantae</taxon>
        <taxon>Streptophyta</taxon>
        <taxon>Embryophyta</taxon>
        <taxon>Tracheophyta</taxon>
        <taxon>Spermatophyta</taxon>
        <taxon>Magnoliopsida</taxon>
        <taxon>eudicotyledons</taxon>
        <taxon>Gunneridae</taxon>
        <taxon>Pentapetalae</taxon>
        <taxon>asterids</taxon>
        <taxon>lamiids</taxon>
        <taxon>Solanales</taxon>
        <taxon>Solanaceae</taxon>
        <taxon>Solanoideae</taxon>
        <taxon>Solaneae</taxon>
        <taxon>Solanum</taxon>
        <taxon>Solanum subgen. Lycopersicon</taxon>
    </lineage>
</organism>
<keyword evidence="1" id="KW-1185">Reference proteome</keyword>